<name>A0A1H8K352_9RHOB</name>
<dbReference type="EMBL" id="FODE01000020">
    <property type="protein sequence ID" value="SEN87382.1"/>
    <property type="molecule type" value="Genomic_DNA"/>
</dbReference>
<organism evidence="1 2">
    <name type="scientific">Paracoccus alcaliphilus</name>
    <dbReference type="NCBI Taxonomy" id="34002"/>
    <lineage>
        <taxon>Bacteria</taxon>
        <taxon>Pseudomonadati</taxon>
        <taxon>Pseudomonadota</taxon>
        <taxon>Alphaproteobacteria</taxon>
        <taxon>Rhodobacterales</taxon>
        <taxon>Paracoccaceae</taxon>
        <taxon>Paracoccus</taxon>
    </lineage>
</organism>
<dbReference type="Proteomes" id="UP000199054">
    <property type="component" value="Unassembled WGS sequence"/>
</dbReference>
<accession>A0A1H8K352</accession>
<keyword evidence="2" id="KW-1185">Reference proteome</keyword>
<evidence type="ECO:0000313" key="2">
    <source>
        <dbReference type="Proteomes" id="UP000199054"/>
    </source>
</evidence>
<evidence type="ECO:0000313" key="1">
    <source>
        <dbReference type="EMBL" id="SEN87382.1"/>
    </source>
</evidence>
<protein>
    <submittedName>
        <fullName evidence="1">Uncharacterized protein</fullName>
    </submittedName>
</protein>
<proteinExistence type="predicted"/>
<dbReference type="AlphaFoldDB" id="A0A1H8K352"/>
<sequence>MFDLPKLTEAMDAADLAAKANELRDAIAAADRMSGAMLKLASAVANFEEETGNRIFISPCHVGVDLAKPGSDETVVTVVDINRPVEIADEDVDDSAMPTCLRVSSTPMPPNASEIRAHLEKLAQKGGKWTQQHDLEMLDRAKDGQNVRDIAAVMEFSPSFIRQRFNLLVDTTHGQGNRFKRDDVLTVLHAISIEKATA</sequence>
<dbReference type="RefSeq" id="WP_090613478.1">
    <property type="nucleotide sequence ID" value="NZ_CP067124.1"/>
</dbReference>
<gene>
    <name evidence="1" type="ORF">SAMN04489859_102030</name>
</gene>
<dbReference type="STRING" id="34002.SAMN04489859_102030"/>
<reference evidence="1 2" key="1">
    <citation type="submission" date="2016-10" db="EMBL/GenBank/DDBJ databases">
        <authorList>
            <person name="de Groot N.N."/>
        </authorList>
    </citation>
    <scope>NUCLEOTIDE SEQUENCE [LARGE SCALE GENOMIC DNA]</scope>
    <source>
        <strain evidence="1 2">DSM 8512</strain>
    </source>
</reference>